<comment type="subcellular location">
    <subcellularLocation>
        <location evidence="1">Nucleus</location>
        <location evidence="1">Nucleolus</location>
    </subcellularLocation>
</comment>
<dbReference type="GO" id="GO:0031428">
    <property type="term" value="C:box C/D methylation guide snoRNP complex"/>
    <property type="evidence" value="ECO:0007669"/>
    <property type="project" value="InterPro"/>
</dbReference>
<dbReference type="GO" id="GO:0030515">
    <property type="term" value="F:snoRNA binding"/>
    <property type="evidence" value="ECO:0007669"/>
    <property type="project" value="InterPro"/>
</dbReference>
<dbReference type="InterPro" id="IPR036070">
    <property type="entry name" value="Nop_dom_sf"/>
</dbReference>
<dbReference type="PROSITE" id="PS51358">
    <property type="entry name" value="NOP"/>
    <property type="match status" value="1"/>
</dbReference>
<dbReference type="InterPro" id="IPR042239">
    <property type="entry name" value="Nop_C"/>
</dbReference>
<dbReference type="FunFam" id="1.10.246.90:FF:000004">
    <property type="entry name" value="Nucleolar protein 58"/>
    <property type="match status" value="1"/>
</dbReference>
<dbReference type="GO" id="GO:0032040">
    <property type="term" value="C:small-subunit processome"/>
    <property type="evidence" value="ECO:0007669"/>
    <property type="project" value="InterPro"/>
</dbReference>
<evidence type="ECO:0000256" key="5">
    <source>
        <dbReference type="SAM" id="MobiDB-lite"/>
    </source>
</evidence>
<protein>
    <recommendedName>
        <fullName evidence="2">Nucleolar protein 58</fullName>
    </recommendedName>
</protein>
<sequence>MRGRTIQIQYTSWMELCSGNMPYIKLSVTDSCVVCAVSCLGWNFQHFHLGLRFVCQPVLIHVTKLCLCQVIEISEYRTQLYDYLKNRMMAIAPNLTVMVGELVGARLIAHAGSLLNLAKHPASTVQILGAEKALFRALKTKRDTPKFGLIYHASLVGQTTAKNKGKISRMLAAKTALTIRYDALGEDTSAEMGAENRLKVETRLRHLEERGIRRISGTGKALARADKYQNKSEIKVYDPSGDSTLPAVSKKRKIQEVEEQEAGVAVKAKKFKAEMKEETNVEEDEPVKKKKKKKEKKKQAEEEEELTEEAPTSSTVENTEKKKKKKKKVKDEDED</sequence>
<reference evidence="7" key="1">
    <citation type="submission" date="2025-08" db="UniProtKB">
        <authorList>
            <consortium name="Ensembl"/>
        </authorList>
    </citation>
    <scope>IDENTIFICATION</scope>
</reference>
<proteinExistence type="predicted"/>
<evidence type="ECO:0000313" key="8">
    <source>
        <dbReference type="Proteomes" id="UP000694428"/>
    </source>
</evidence>
<evidence type="ECO:0000259" key="6">
    <source>
        <dbReference type="PROSITE" id="PS51358"/>
    </source>
</evidence>
<dbReference type="PANTHER" id="PTHR10894:SF1">
    <property type="entry name" value="NUCLEOLAR PROTEIN 58"/>
    <property type="match status" value="1"/>
</dbReference>
<evidence type="ECO:0000256" key="2">
    <source>
        <dbReference type="ARBA" id="ARBA00020379"/>
    </source>
</evidence>
<evidence type="ECO:0000313" key="7">
    <source>
        <dbReference type="Ensembl" id="ENSPSTP00000006856.1"/>
    </source>
</evidence>
<evidence type="ECO:0000256" key="4">
    <source>
        <dbReference type="ARBA" id="ARBA00023242"/>
    </source>
</evidence>
<evidence type="ECO:0000256" key="1">
    <source>
        <dbReference type="ARBA" id="ARBA00004604"/>
    </source>
</evidence>
<keyword evidence="3" id="KW-0690">Ribosome biogenesis</keyword>
<feature type="region of interest" description="Disordered" evidence="5">
    <location>
        <begin position="267"/>
        <end position="335"/>
    </location>
</feature>
<reference evidence="7" key="2">
    <citation type="submission" date="2025-09" db="UniProtKB">
        <authorList>
            <consortium name="Ensembl"/>
        </authorList>
    </citation>
    <scope>IDENTIFICATION</scope>
</reference>
<accession>A0A8C9EYJ7</accession>
<evidence type="ECO:0000256" key="3">
    <source>
        <dbReference type="ARBA" id="ARBA00022517"/>
    </source>
</evidence>
<dbReference type="Gene3D" id="1.10.287.4070">
    <property type="match status" value="1"/>
</dbReference>
<dbReference type="Proteomes" id="UP000694428">
    <property type="component" value="Unplaced"/>
</dbReference>
<keyword evidence="4" id="KW-0539">Nucleus</keyword>
<dbReference type="InterPro" id="IPR002687">
    <property type="entry name" value="Nop_dom"/>
</dbReference>
<dbReference type="GO" id="GO:0042254">
    <property type="term" value="P:ribosome biogenesis"/>
    <property type="evidence" value="ECO:0007669"/>
    <property type="project" value="UniProtKB-KW"/>
</dbReference>
<keyword evidence="8" id="KW-1185">Reference proteome</keyword>
<feature type="domain" description="Nop" evidence="6">
    <location>
        <begin position="91"/>
        <end position="209"/>
    </location>
</feature>
<dbReference type="SUPFAM" id="SSF89124">
    <property type="entry name" value="Nop domain"/>
    <property type="match status" value="1"/>
</dbReference>
<dbReference type="AlphaFoldDB" id="A0A8C9EYJ7"/>
<dbReference type="Gene3D" id="1.10.246.90">
    <property type="entry name" value="Nop domain"/>
    <property type="match status" value="1"/>
</dbReference>
<dbReference type="InterPro" id="IPR045056">
    <property type="entry name" value="Nop56/Nop58"/>
</dbReference>
<dbReference type="Pfam" id="PF01798">
    <property type="entry name" value="Nop"/>
    <property type="match status" value="1"/>
</dbReference>
<dbReference type="Ensembl" id="ENSPSTT00000007192.1">
    <property type="protein sequence ID" value="ENSPSTP00000006856.1"/>
    <property type="gene ID" value="ENSPSTG00000004861.1"/>
</dbReference>
<dbReference type="PANTHER" id="PTHR10894">
    <property type="entry name" value="NUCLEOLAR PROTEIN 5 NUCLEOLAR PROTEIN NOP5 NOP58"/>
    <property type="match status" value="1"/>
</dbReference>
<name>A0A8C9EYJ7_PAVCR</name>
<feature type="compositionally biased region" description="Basic residues" evidence="5">
    <location>
        <begin position="288"/>
        <end position="297"/>
    </location>
</feature>
<organism evidence="7 8">
    <name type="scientific">Pavo cristatus</name>
    <name type="common">Indian peafowl</name>
    <name type="synonym">Blue peafowl</name>
    <dbReference type="NCBI Taxonomy" id="9049"/>
    <lineage>
        <taxon>Eukaryota</taxon>
        <taxon>Metazoa</taxon>
        <taxon>Chordata</taxon>
        <taxon>Craniata</taxon>
        <taxon>Vertebrata</taxon>
        <taxon>Euteleostomi</taxon>
        <taxon>Archelosauria</taxon>
        <taxon>Archosauria</taxon>
        <taxon>Dinosauria</taxon>
        <taxon>Saurischia</taxon>
        <taxon>Theropoda</taxon>
        <taxon>Coelurosauria</taxon>
        <taxon>Aves</taxon>
        <taxon>Neognathae</taxon>
        <taxon>Galloanserae</taxon>
        <taxon>Galliformes</taxon>
        <taxon>Phasianidae</taxon>
        <taxon>Phasianinae</taxon>
        <taxon>Pavo</taxon>
    </lineage>
</organism>